<dbReference type="Gene3D" id="1.10.10.10">
    <property type="entry name" value="Winged helix-like DNA-binding domain superfamily/Winged helix DNA-binding domain"/>
    <property type="match status" value="1"/>
</dbReference>
<feature type="domain" description="HTH asnC-type" evidence="4">
    <location>
        <begin position="3"/>
        <end position="64"/>
    </location>
</feature>
<dbReference type="AlphaFoldDB" id="A0A6L9S2F3"/>
<evidence type="ECO:0000256" key="1">
    <source>
        <dbReference type="ARBA" id="ARBA00023015"/>
    </source>
</evidence>
<dbReference type="InterPro" id="IPR000485">
    <property type="entry name" value="AsnC-type_HTH_dom"/>
</dbReference>
<dbReference type="InterPro" id="IPR019887">
    <property type="entry name" value="Tscrpt_reg_AsnC/Lrp_C"/>
</dbReference>
<dbReference type="Proteomes" id="UP000475214">
    <property type="component" value="Unassembled WGS sequence"/>
</dbReference>
<dbReference type="GO" id="GO:0005829">
    <property type="term" value="C:cytosol"/>
    <property type="evidence" value="ECO:0007669"/>
    <property type="project" value="TreeGrafter"/>
</dbReference>
<dbReference type="Pfam" id="PF13404">
    <property type="entry name" value="HTH_AsnC-type"/>
    <property type="match status" value="1"/>
</dbReference>
<dbReference type="RefSeq" id="WP_163733396.1">
    <property type="nucleotide sequence ID" value="NZ_JAAGOA010000002.1"/>
</dbReference>
<gene>
    <name evidence="5" type="ORF">G1H10_04315</name>
</gene>
<dbReference type="SUPFAM" id="SSF46785">
    <property type="entry name" value="Winged helix' DNA-binding domain"/>
    <property type="match status" value="1"/>
</dbReference>
<keyword evidence="3" id="KW-0804">Transcription</keyword>
<dbReference type="PRINTS" id="PR00033">
    <property type="entry name" value="HTHASNC"/>
</dbReference>
<dbReference type="GO" id="GO:0043565">
    <property type="term" value="F:sequence-specific DNA binding"/>
    <property type="evidence" value="ECO:0007669"/>
    <property type="project" value="InterPro"/>
</dbReference>
<dbReference type="InterPro" id="IPR036388">
    <property type="entry name" value="WH-like_DNA-bd_sf"/>
</dbReference>
<dbReference type="InterPro" id="IPR036390">
    <property type="entry name" value="WH_DNA-bd_sf"/>
</dbReference>
<evidence type="ECO:0000259" key="4">
    <source>
        <dbReference type="PROSITE" id="PS50956"/>
    </source>
</evidence>
<dbReference type="Pfam" id="PF01037">
    <property type="entry name" value="AsnC_trans_reg"/>
    <property type="match status" value="1"/>
</dbReference>
<dbReference type="SUPFAM" id="SSF54909">
    <property type="entry name" value="Dimeric alpha+beta barrel"/>
    <property type="match status" value="1"/>
</dbReference>
<sequence>MTLDDVDRQIIQVLSQDGRASYGSIGAKVNLSAPAVKRRVDRLRERGVITGFTVRVDPAARGWTTEAYVELFCNRRTSGDEILRRTERYPEVVAAFTVTGDADALLHVFASDMRHFERVLSEISAEPFVARTRSVLVLSPLLRRDYLGM</sequence>
<accession>A0A6L9S2F3</accession>
<keyword evidence="1" id="KW-0805">Transcription regulation</keyword>
<name>A0A6L9S2F3_9ACTN</name>
<protein>
    <submittedName>
        <fullName evidence="5">Lrp/AsnC family transcriptional regulator</fullName>
    </submittedName>
</protein>
<comment type="caution">
    <text evidence="5">The sequence shown here is derived from an EMBL/GenBank/DDBJ whole genome shotgun (WGS) entry which is preliminary data.</text>
</comment>
<proteinExistence type="predicted"/>
<dbReference type="Gene3D" id="3.30.70.920">
    <property type="match status" value="1"/>
</dbReference>
<organism evidence="5 6">
    <name type="scientific">Phytoactinopolyspora halotolerans</name>
    <dbReference type="NCBI Taxonomy" id="1981512"/>
    <lineage>
        <taxon>Bacteria</taxon>
        <taxon>Bacillati</taxon>
        <taxon>Actinomycetota</taxon>
        <taxon>Actinomycetes</taxon>
        <taxon>Jiangellales</taxon>
        <taxon>Jiangellaceae</taxon>
        <taxon>Phytoactinopolyspora</taxon>
    </lineage>
</organism>
<reference evidence="5 6" key="1">
    <citation type="submission" date="2020-02" db="EMBL/GenBank/DDBJ databases">
        <authorList>
            <person name="Li X.-J."/>
            <person name="Han X.-M."/>
        </authorList>
    </citation>
    <scope>NUCLEOTIDE SEQUENCE [LARGE SCALE GENOMIC DNA]</scope>
    <source>
        <strain evidence="5 6">CCTCC AB 2017055</strain>
    </source>
</reference>
<dbReference type="InterPro" id="IPR011008">
    <property type="entry name" value="Dimeric_a/b-barrel"/>
</dbReference>
<dbReference type="GO" id="GO:0043200">
    <property type="term" value="P:response to amino acid"/>
    <property type="evidence" value="ECO:0007669"/>
    <property type="project" value="TreeGrafter"/>
</dbReference>
<keyword evidence="6" id="KW-1185">Reference proteome</keyword>
<evidence type="ECO:0000256" key="2">
    <source>
        <dbReference type="ARBA" id="ARBA00023125"/>
    </source>
</evidence>
<dbReference type="EMBL" id="JAAGOA010000002">
    <property type="protein sequence ID" value="NED99385.1"/>
    <property type="molecule type" value="Genomic_DNA"/>
</dbReference>
<evidence type="ECO:0000256" key="3">
    <source>
        <dbReference type="ARBA" id="ARBA00023163"/>
    </source>
</evidence>
<dbReference type="PANTHER" id="PTHR30154">
    <property type="entry name" value="LEUCINE-RESPONSIVE REGULATORY PROTEIN"/>
    <property type="match status" value="1"/>
</dbReference>
<evidence type="ECO:0000313" key="5">
    <source>
        <dbReference type="EMBL" id="NED99385.1"/>
    </source>
</evidence>
<dbReference type="InterPro" id="IPR019888">
    <property type="entry name" value="Tscrpt_reg_AsnC-like"/>
</dbReference>
<dbReference type="PROSITE" id="PS50956">
    <property type="entry name" value="HTH_ASNC_2"/>
    <property type="match status" value="1"/>
</dbReference>
<evidence type="ECO:0000313" key="6">
    <source>
        <dbReference type="Proteomes" id="UP000475214"/>
    </source>
</evidence>
<dbReference type="PANTHER" id="PTHR30154:SF45">
    <property type="entry name" value="TRANSCRIPTIONAL REGULATORY PROTEIN (PROBABLY ASNC-FAMILY)-RELATED"/>
    <property type="match status" value="1"/>
</dbReference>
<keyword evidence="2" id="KW-0238">DNA-binding</keyword>
<dbReference type="SMART" id="SM00344">
    <property type="entry name" value="HTH_ASNC"/>
    <property type="match status" value="1"/>
</dbReference>